<dbReference type="GO" id="GO:0009011">
    <property type="term" value="F:alpha-1,4-glucan glucosyltransferase (ADP-glucose donor) activity"/>
    <property type="evidence" value="ECO:0007669"/>
    <property type="project" value="UniProtKB-EC"/>
</dbReference>
<evidence type="ECO:0000256" key="10">
    <source>
        <dbReference type="ARBA" id="ARBA00022753"/>
    </source>
</evidence>
<dbReference type="SUPFAM" id="SSF53756">
    <property type="entry name" value="UDP-Glycosyltransferase/glycogen phosphorylase"/>
    <property type="match status" value="1"/>
</dbReference>
<keyword evidence="9" id="KW-0808">Transferase</keyword>
<dbReference type="InterPro" id="IPR023341">
    <property type="entry name" value="MABP"/>
</dbReference>
<dbReference type="CDD" id="cd03791">
    <property type="entry name" value="GT5_Glycogen_synthase_DULL1-like"/>
    <property type="match status" value="1"/>
</dbReference>
<reference evidence="16" key="1">
    <citation type="submission" date="2021-02" db="EMBL/GenBank/DDBJ databases">
        <authorList>
            <person name="Nowell W R."/>
        </authorList>
    </citation>
    <scope>NUCLEOTIDE SEQUENCE</scope>
</reference>
<dbReference type="GO" id="GO:0004373">
    <property type="term" value="F:alpha-1,4-glucan glucosyltransferase (UDP-glucose donor) activity"/>
    <property type="evidence" value="ECO:0007669"/>
    <property type="project" value="InterPro"/>
</dbReference>
<name>A0A813PX32_9BILA</name>
<comment type="catalytic activity">
    <reaction evidence="1">
        <text>[(1-&gt;4)-alpha-D-glucosyl](n) + ADP-alpha-D-glucose = [(1-&gt;4)-alpha-D-glucosyl](n+1) + ADP + H(+)</text>
        <dbReference type="Rhea" id="RHEA:18189"/>
        <dbReference type="Rhea" id="RHEA-COMP:9584"/>
        <dbReference type="Rhea" id="RHEA-COMP:9587"/>
        <dbReference type="ChEBI" id="CHEBI:15378"/>
        <dbReference type="ChEBI" id="CHEBI:15444"/>
        <dbReference type="ChEBI" id="CHEBI:57498"/>
        <dbReference type="ChEBI" id="CHEBI:456216"/>
        <dbReference type="EC" id="2.4.1.21"/>
    </reaction>
</comment>
<evidence type="ECO:0000256" key="11">
    <source>
        <dbReference type="ARBA" id="ARBA00022927"/>
    </source>
</evidence>
<dbReference type="GO" id="GO:0015031">
    <property type="term" value="P:protein transport"/>
    <property type="evidence" value="ECO:0007669"/>
    <property type="project" value="UniProtKB-KW"/>
</dbReference>
<dbReference type="EMBL" id="CAJOBC010000121">
    <property type="protein sequence ID" value="CAF3540482.1"/>
    <property type="molecule type" value="Genomic_DNA"/>
</dbReference>
<feature type="domain" description="MABP" evidence="15">
    <location>
        <begin position="349"/>
        <end position="498"/>
    </location>
</feature>
<dbReference type="PROSITE" id="PS51497">
    <property type="entry name" value="UMA"/>
    <property type="match status" value="1"/>
</dbReference>
<evidence type="ECO:0000256" key="3">
    <source>
        <dbReference type="ARBA" id="ARBA00004633"/>
    </source>
</evidence>
<gene>
    <name evidence="16" type="ORF">GPM918_LOCUS1317</name>
    <name evidence="17" type="ORF">SRO942_LOCUS1317</name>
</gene>
<dbReference type="InterPro" id="IPR001296">
    <property type="entry name" value="Glyco_trans_1"/>
</dbReference>
<keyword evidence="8" id="KW-0328">Glycosyltransferase</keyword>
<organism evidence="16 18">
    <name type="scientific">Didymodactylos carnosus</name>
    <dbReference type="NCBI Taxonomy" id="1234261"/>
    <lineage>
        <taxon>Eukaryota</taxon>
        <taxon>Metazoa</taxon>
        <taxon>Spiralia</taxon>
        <taxon>Gnathifera</taxon>
        <taxon>Rotifera</taxon>
        <taxon>Eurotatoria</taxon>
        <taxon>Bdelloidea</taxon>
        <taxon>Philodinida</taxon>
        <taxon>Philodinidae</taxon>
        <taxon>Didymodactylos</taxon>
    </lineage>
</organism>
<keyword evidence="10" id="KW-0967">Endosome</keyword>
<dbReference type="Proteomes" id="UP000681722">
    <property type="component" value="Unassembled WGS sequence"/>
</dbReference>
<dbReference type="EMBL" id="CAJNOQ010000121">
    <property type="protein sequence ID" value="CAF0759757.1"/>
    <property type="molecule type" value="Genomic_DNA"/>
</dbReference>
<dbReference type="Pfam" id="PF08323">
    <property type="entry name" value="Glyco_transf_5"/>
    <property type="match status" value="1"/>
</dbReference>
<keyword evidence="11" id="KW-0653">Protein transport</keyword>
<dbReference type="InterPro" id="IPR011835">
    <property type="entry name" value="GS/SS"/>
</dbReference>
<dbReference type="InterPro" id="IPR013534">
    <property type="entry name" value="Starch_synth_cat_dom"/>
</dbReference>
<dbReference type="PROSITE" id="PS51498">
    <property type="entry name" value="MABP"/>
    <property type="match status" value="1"/>
</dbReference>
<proteinExistence type="inferred from homology"/>
<protein>
    <recommendedName>
        <fullName evidence="6">starch synthase</fullName>
        <ecNumber evidence="6">2.4.1.21</ecNumber>
    </recommendedName>
</protein>
<accession>A0A813PX32</accession>
<dbReference type="InterPro" id="IPR023340">
    <property type="entry name" value="UMA"/>
</dbReference>
<dbReference type="Pfam" id="PF00534">
    <property type="entry name" value="Glycos_transf_1"/>
    <property type="match status" value="1"/>
</dbReference>
<dbReference type="PANTHER" id="PTHR45825:SF11">
    <property type="entry name" value="ALPHA AMYLASE DOMAIN-CONTAINING PROTEIN"/>
    <property type="match status" value="1"/>
</dbReference>
<evidence type="ECO:0000256" key="9">
    <source>
        <dbReference type="ARBA" id="ARBA00022679"/>
    </source>
</evidence>
<evidence type="ECO:0000256" key="4">
    <source>
        <dbReference type="ARBA" id="ARBA00010281"/>
    </source>
</evidence>
<evidence type="ECO:0000256" key="5">
    <source>
        <dbReference type="ARBA" id="ARBA00010432"/>
    </source>
</evidence>
<evidence type="ECO:0000256" key="8">
    <source>
        <dbReference type="ARBA" id="ARBA00022676"/>
    </source>
</evidence>
<sequence length="596" mass="68157">MAPFAKVGGLADVVSCLPKAVASLNHEVIVCIPFYGCIRINVSDALPIEKTEINFNIEHNHVTYSINILKTRLADNVLVYFIHNYELYEKSMNIYFPKQPEFDLLRFEVFGKSTLKLLIELEFQPDIFHINDWHSCNIAVYKQNDKYFQNSKVLLTIHNFEYQGLSKDGNRNWLMDGIKSSDAVVAVSSTYANDISKQIDRKIIGILNGIDVDFFNPATDKYLVEKYDETNVDIGKLMCKKQLQSDLELEITNDKPLFGMVTRLVKQKGIDLVISILPDIIDLGAQLVILGNGEEQFEEILKTHNQKYPKSFRYVNDFNIKLAQCIYGGCDIFLMPSKFEPCGLGQMIALRYGSLPLVRQTGGLKDTIKDIDYETNAHDDQQRDADLMADSLLERKDRFLCITRAFPLADNISQVLEDIKLINERDSPPPNYQSLSFTADTREKGTTKRAIVVKMVARQAGMKSINDIIFLYRTKRPPQLYTMIGEINGLTMCIKEGTVPPMRQAPDPPAQTAINYPDQQQNFYESATMQRHAQENSAIEGIPFLINPKYLKSNKHNTNSSTNDLSWLDSLQILDLNQIEQKYHYDFSLERTYDRI</sequence>
<dbReference type="PANTHER" id="PTHR45825">
    <property type="entry name" value="GRANULE-BOUND STARCH SYNTHASE 1, CHLOROPLASTIC/AMYLOPLASTIC"/>
    <property type="match status" value="1"/>
</dbReference>
<dbReference type="GO" id="GO:0000813">
    <property type="term" value="C:ESCRT I complex"/>
    <property type="evidence" value="ECO:0007669"/>
    <property type="project" value="InterPro"/>
</dbReference>
<evidence type="ECO:0000313" key="16">
    <source>
        <dbReference type="EMBL" id="CAF0759757.1"/>
    </source>
</evidence>
<keyword evidence="12" id="KW-0472">Membrane</keyword>
<evidence type="ECO:0000256" key="2">
    <source>
        <dbReference type="ARBA" id="ARBA00004602"/>
    </source>
</evidence>
<dbReference type="GO" id="GO:0031902">
    <property type="term" value="C:late endosome membrane"/>
    <property type="evidence" value="ECO:0007669"/>
    <property type="project" value="UniProtKB-SubCell"/>
</dbReference>
<dbReference type="Proteomes" id="UP000663829">
    <property type="component" value="Unassembled WGS sequence"/>
</dbReference>
<comment type="similarity">
    <text evidence="5">Belongs to the MVB12 family.</text>
</comment>
<evidence type="ECO:0000259" key="14">
    <source>
        <dbReference type="PROSITE" id="PS51497"/>
    </source>
</evidence>
<comment type="subcellular location">
    <subcellularLocation>
        <location evidence="3">Late endosome membrane</location>
        <topology evidence="3">Peripheral membrane protein</topology>
    </subcellularLocation>
    <subcellularLocation>
        <location evidence="2">Plastid</location>
        <location evidence="2">Amyloplast</location>
    </subcellularLocation>
</comment>
<evidence type="ECO:0000256" key="1">
    <source>
        <dbReference type="ARBA" id="ARBA00001478"/>
    </source>
</evidence>
<comment type="similarity">
    <text evidence="4">Belongs to the glycosyltransferase 1 family. Bacterial/plant glycogen synthase subfamily.</text>
</comment>
<evidence type="ECO:0000256" key="6">
    <source>
        <dbReference type="ARBA" id="ARBA00012588"/>
    </source>
</evidence>
<dbReference type="AlphaFoldDB" id="A0A813PX32"/>
<dbReference type="NCBIfam" id="TIGR02095">
    <property type="entry name" value="glgA"/>
    <property type="match status" value="1"/>
</dbReference>
<comment type="caution">
    <text evidence="16">The sequence shown here is derived from an EMBL/GenBank/DDBJ whole genome shotgun (WGS) entry which is preliminary data.</text>
</comment>
<dbReference type="OrthoDB" id="6021306at2759"/>
<evidence type="ECO:0000256" key="7">
    <source>
        <dbReference type="ARBA" id="ARBA00022448"/>
    </source>
</evidence>
<keyword evidence="7" id="KW-0813">Transport</keyword>
<dbReference type="EC" id="2.4.1.21" evidence="6"/>
<keyword evidence="13" id="KW-0035">Amyloplast</keyword>
<dbReference type="InterPro" id="IPR018798">
    <property type="entry name" value="MVB12A/B"/>
</dbReference>
<evidence type="ECO:0000313" key="17">
    <source>
        <dbReference type="EMBL" id="CAF3540482.1"/>
    </source>
</evidence>
<keyword evidence="18" id="KW-1185">Reference proteome</keyword>
<evidence type="ECO:0000256" key="12">
    <source>
        <dbReference type="ARBA" id="ARBA00023136"/>
    </source>
</evidence>
<evidence type="ECO:0000256" key="13">
    <source>
        <dbReference type="ARBA" id="ARBA00023234"/>
    </source>
</evidence>
<evidence type="ECO:0000259" key="15">
    <source>
        <dbReference type="PROSITE" id="PS51498"/>
    </source>
</evidence>
<dbReference type="Pfam" id="PF10240">
    <property type="entry name" value="DUF2464"/>
    <property type="match status" value="1"/>
</dbReference>
<feature type="domain" description="UMA" evidence="14">
    <location>
        <begin position="539"/>
        <end position="594"/>
    </location>
</feature>
<keyword evidence="13" id="KW-0934">Plastid</keyword>
<evidence type="ECO:0000313" key="18">
    <source>
        <dbReference type="Proteomes" id="UP000663829"/>
    </source>
</evidence>
<dbReference type="Gene3D" id="3.40.50.2000">
    <property type="entry name" value="Glycogen Phosphorylase B"/>
    <property type="match status" value="2"/>
</dbReference>